<name>A0A919KHV4_9XANT</name>
<organism evidence="1 2">
    <name type="scientific">Xanthomonas boreopolis</name>
    <dbReference type="NCBI Taxonomy" id="86183"/>
    <lineage>
        <taxon>Bacteria</taxon>
        <taxon>Pseudomonadati</taxon>
        <taxon>Pseudomonadota</taxon>
        <taxon>Gammaproteobacteria</taxon>
        <taxon>Lysobacterales</taxon>
        <taxon>Lysobacteraceae</taxon>
        <taxon>Xanthomonas</taxon>
    </lineage>
</organism>
<reference evidence="1" key="2">
    <citation type="submission" date="2020-09" db="EMBL/GenBank/DDBJ databases">
        <authorList>
            <person name="Sun Q."/>
            <person name="Ohkuma M."/>
        </authorList>
    </citation>
    <scope>NUCLEOTIDE SEQUENCE</scope>
    <source>
        <strain evidence="1">JCM 13306</strain>
    </source>
</reference>
<comment type="caution">
    <text evidence="1">The sequence shown here is derived from an EMBL/GenBank/DDBJ whole genome shotgun (WGS) entry which is preliminary data.</text>
</comment>
<keyword evidence="2" id="KW-1185">Reference proteome</keyword>
<dbReference type="Proteomes" id="UP000623958">
    <property type="component" value="Unassembled WGS sequence"/>
</dbReference>
<protein>
    <submittedName>
        <fullName evidence="1">Uncharacterized protein</fullName>
    </submittedName>
</protein>
<sequence>MASPCNNTEFKLPDGWKLQRLNSYQWQIVAPQVSSLRAWVSCNDGTEDYQNFLGHAEQQNAEHLHWPYGDDPGRRTVMSKLSDGSLGSTGDSVLIFCKNAYASGESLSVCTWADPYPRRELRADGYVGFRWSDGDPLAVSQRRALEDSINRTFLVHPFPALEQ</sequence>
<evidence type="ECO:0000313" key="2">
    <source>
        <dbReference type="Proteomes" id="UP000623958"/>
    </source>
</evidence>
<gene>
    <name evidence="1" type="ORF">GCM10009090_13110</name>
</gene>
<evidence type="ECO:0000313" key="1">
    <source>
        <dbReference type="EMBL" id="GHH51182.1"/>
    </source>
</evidence>
<reference evidence="1" key="1">
    <citation type="journal article" date="2014" name="Int. J. Syst. Evol. Microbiol.">
        <title>Complete genome sequence of Corynebacterium casei LMG S-19264T (=DSM 44701T), isolated from a smear-ripened cheese.</title>
        <authorList>
            <consortium name="US DOE Joint Genome Institute (JGI-PGF)"/>
            <person name="Walter F."/>
            <person name="Albersmeier A."/>
            <person name="Kalinowski J."/>
            <person name="Ruckert C."/>
        </authorList>
    </citation>
    <scope>NUCLEOTIDE SEQUENCE</scope>
    <source>
        <strain evidence="1">JCM 13306</strain>
    </source>
</reference>
<dbReference type="EMBL" id="BNBA01000007">
    <property type="protein sequence ID" value="GHH51182.1"/>
    <property type="molecule type" value="Genomic_DNA"/>
</dbReference>
<dbReference type="AlphaFoldDB" id="A0A919KHV4"/>
<accession>A0A919KHV4</accession>
<proteinExistence type="predicted"/>